<evidence type="ECO:0000259" key="2">
    <source>
        <dbReference type="Pfam" id="PF00582"/>
    </source>
</evidence>
<dbReference type="OrthoDB" id="9788959at2"/>
<dbReference type="CDD" id="cd00293">
    <property type="entry name" value="USP-like"/>
    <property type="match status" value="2"/>
</dbReference>
<dbReference type="Gene3D" id="3.40.50.620">
    <property type="entry name" value="HUPs"/>
    <property type="match status" value="2"/>
</dbReference>
<proteinExistence type="inferred from homology"/>
<evidence type="ECO:0000256" key="1">
    <source>
        <dbReference type="ARBA" id="ARBA00008791"/>
    </source>
</evidence>
<name>A0A3B0C2N9_9FLAO</name>
<dbReference type="InterPro" id="IPR006016">
    <property type="entry name" value="UspA"/>
</dbReference>
<dbReference type="InterPro" id="IPR014729">
    <property type="entry name" value="Rossmann-like_a/b/a_fold"/>
</dbReference>
<dbReference type="Pfam" id="PF00582">
    <property type="entry name" value="Usp"/>
    <property type="match status" value="2"/>
</dbReference>
<organism evidence="3 4">
    <name type="scientific">Ulvibacterium marinum</name>
    <dbReference type="NCBI Taxonomy" id="2419782"/>
    <lineage>
        <taxon>Bacteria</taxon>
        <taxon>Pseudomonadati</taxon>
        <taxon>Bacteroidota</taxon>
        <taxon>Flavobacteriia</taxon>
        <taxon>Flavobacteriales</taxon>
        <taxon>Flavobacteriaceae</taxon>
        <taxon>Ulvibacterium</taxon>
    </lineage>
</organism>
<comment type="caution">
    <text evidence="3">The sequence shown here is derived from an EMBL/GenBank/DDBJ whole genome shotgun (WGS) entry which is preliminary data.</text>
</comment>
<protein>
    <submittedName>
        <fullName evidence="3">Universal stress protein</fullName>
    </submittedName>
</protein>
<dbReference type="AlphaFoldDB" id="A0A3B0C2N9"/>
<gene>
    <name evidence="3" type="ORF">D7Z94_13545</name>
</gene>
<evidence type="ECO:0000313" key="4">
    <source>
        <dbReference type="Proteomes" id="UP000276603"/>
    </source>
</evidence>
<reference evidence="3 4" key="1">
    <citation type="submission" date="2018-10" db="EMBL/GenBank/DDBJ databases">
        <title>Ulvibacterium marinum gen. nov., sp. nov., a novel marine bacterium of the family Flavobacteriaceae, isolated from a culture of the green alga Ulva prolifera.</title>
        <authorList>
            <person name="Zhang Z."/>
        </authorList>
    </citation>
    <scope>NUCLEOTIDE SEQUENCE [LARGE SCALE GENOMIC DNA]</scope>
    <source>
        <strain evidence="3 4">CCMM003</strain>
    </source>
</reference>
<feature type="domain" description="UspA" evidence="2">
    <location>
        <begin position="1"/>
        <end position="140"/>
    </location>
</feature>
<dbReference type="PANTHER" id="PTHR46268">
    <property type="entry name" value="STRESS RESPONSE PROTEIN NHAX"/>
    <property type="match status" value="1"/>
</dbReference>
<dbReference type="SUPFAM" id="SSF52402">
    <property type="entry name" value="Adenine nucleotide alpha hydrolases-like"/>
    <property type="match status" value="2"/>
</dbReference>
<feature type="domain" description="UspA" evidence="2">
    <location>
        <begin position="149"/>
        <end position="271"/>
    </location>
</feature>
<dbReference type="RefSeq" id="WP_120712155.1">
    <property type="nucleotide sequence ID" value="NZ_CANMKH010000001.1"/>
</dbReference>
<dbReference type="InterPro" id="IPR006015">
    <property type="entry name" value="Universal_stress_UspA"/>
</dbReference>
<sequence>MKNIIVPIDFSEQSEHALKVAASLAKKHGSEILALHMLELNQAMVSSSEGFHPEQTVFLIKLAEKRFSDFLDKPYLKGITITPIVKHFKVFSEVNQVAKKHNAELIVMGSHGTDGLKEIFVGSNAEKVVRNATIPVLVIKDEMPDFKIDRFVFACDFRDDNLLAFQKAKDFAKMLSAKLDLVYINTPGDNFLSTKDAYDRINKFLRKSNTGMEVEIYNDYSVEKGILNYSEMSGADIIGISTHGRKGLSHFFMGSIGEDLANHSKIPVVTFKISN</sequence>
<dbReference type="EMBL" id="RBCJ01000003">
    <property type="protein sequence ID" value="RKN79340.1"/>
    <property type="molecule type" value="Genomic_DNA"/>
</dbReference>
<evidence type="ECO:0000313" key="3">
    <source>
        <dbReference type="EMBL" id="RKN79340.1"/>
    </source>
</evidence>
<keyword evidence="4" id="KW-1185">Reference proteome</keyword>
<dbReference type="PANTHER" id="PTHR46268:SF6">
    <property type="entry name" value="UNIVERSAL STRESS PROTEIN UP12"/>
    <property type="match status" value="1"/>
</dbReference>
<comment type="similarity">
    <text evidence="1">Belongs to the universal stress protein A family.</text>
</comment>
<dbReference type="Proteomes" id="UP000276603">
    <property type="component" value="Unassembled WGS sequence"/>
</dbReference>
<dbReference type="PRINTS" id="PR01438">
    <property type="entry name" value="UNVRSLSTRESS"/>
</dbReference>
<accession>A0A3B0C2N9</accession>